<comment type="subcellular location">
    <subcellularLocation>
        <location evidence="1">Membrane</location>
        <topology evidence="1">Multi-pass membrane protein</topology>
    </subcellularLocation>
</comment>
<dbReference type="Proteomes" id="UP000660729">
    <property type="component" value="Unassembled WGS sequence"/>
</dbReference>
<accession>A0A8H6RID6</accession>
<dbReference type="PANTHER" id="PTHR43791">
    <property type="entry name" value="PERMEASE-RELATED"/>
    <property type="match status" value="1"/>
</dbReference>
<keyword evidence="8" id="KW-1185">Reference proteome</keyword>
<dbReference type="InterPro" id="IPR011701">
    <property type="entry name" value="MFS"/>
</dbReference>
<dbReference type="SUPFAM" id="SSF103473">
    <property type="entry name" value="MFS general substrate transporter"/>
    <property type="match status" value="1"/>
</dbReference>
<name>A0A8H6RID6_9PEZI</name>
<reference evidence="7" key="1">
    <citation type="submission" date="2020-04" db="EMBL/GenBank/DDBJ databases">
        <title>Draft genome resource of the tomato pathogen Pseudocercospora fuligena.</title>
        <authorList>
            <person name="Zaccaron A."/>
        </authorList>
    </citation>
    <scope>NUCLEOTIDE SEQUENCE</scope>
    <source>
        <strain evidence="7">PF001</strain>
    </source>
</reference>
<feature type="transmembrane region" description="Helical" evidence="6">
    <location>
        <begin position="447"/>
        <end position="467"/>
    </location>
</feature>
<dbReference type="GO" id="GO:0022857">
    <property type="term" value="F:transmembrane transporter activity"/>
    <property type="evidence" value="ECO:0007669"/>
    <property type="project" value="InterPro"/>
</dbReference>
<keyword evidence="2" id="KW-0813">Transport</keyword>
<feature type="transmembrane region" description="Helical" evidence="6">
    <location>
        <begin position="381"/>
        <end position="401"/>
    </location>
</feature>
<feature type="transmembrane region" description="Helical" evidence="6">
    <location>
        <begin position="186"/>
        <end position="205"/>
    </location>
</feature>
<evidence type="ECO:0000256" key="6">
    <source>
        <dbReference type="SAM" id="Phobius"/>
    </source>
</evidence>
<evidence type="ECO:0000256" key="5">
    <source>
        <dbReference type="ARBA" id="ARBA00023136"/>
    </source>
</evidence>
<dbReference type="FunFam" id="1.20.1250.20:FF:000057">
    <property type="entry name" value="MFS general substrate transporter"/>
    <property type="match status" value="1"/>
</dbReference>
<keyword evidence="5 6" id="KW-0472">Membrane</keyword>
<dbReference type="OrthoDB" id="2250022at2759"/>
<keyword evidence="3 6" id="KW-0812">Transmembrane</keyword>
<comment type="caution">
    <text evidence="7">The sequence shown here is derived from an EMBL/GenBank/DDBJ whole genome shotgun (WGS) entry which is preliminary data.</text>
</comment>
<feature type="transmembrane region" description="Helical" evidence="6">
    <location>
        <begin position="94"/>
        <end position="116"/>
    </location>
</feature>
<dbReference type="EMBL" id="JABCIY010000160">
    <property type="protein sequence ID" value="KAF7191152.1"/>
    <property type="molecule type" value="Genomic_DNA"/>
</dbReference>
<evidence type="ECO:0000313" key="7">
    <source>
        <dbReference type="EMBL" id="KAF7191152.1"/>
    </source>
</evidence>
<dbReference type="Gene3D" id="1.20.1250.20">
    <property type="entry name" value="MFS general substrate transporter like domains"/>
    <property type="match status" value="2"/>
</dbReference>
<dbReference type="Pfam" id="PF07690">
    <property type="entry name" value="MFS_1"/>
    <property type="match status" value="1"/>
</dbReference>
<evidence type="ECO:0000313" key="8">
    <source>
        <dbReference type="Proteomes" id="UP000660729"/>
    </source>
</evidence>
<feature type="transmembrane region" description="Helical" evidence="6">
    <location>
        <begin position="217"/>
        <end position="239"/>
    </location>
</feature>
<dbReference type="FunFam" id="1.20.1250.20:FF:000013">
    <property type="entry name" value="MFS general substrate transporter"/>
    <property type="match status" value="1"/>
</dbReference>
<keyword evidence="4 6" id="KW-1133">Transmembrane helix</keyword>
<evidence type="ECO:0000256" key="1">
    <source>
        <dbReference type="ARBA" id="ARBA00004141"/>
    </source>
</evidence>
<dbReference type="PANTHER" id="PTHR43791:SF13">
    <property type="entry name" value="MAJOR FACILITATOR SUPERFAMILY (MFS) PROFILE DOMAIN-CONTAINING PROTEIN"/>
    <property type="match status" value="1"/>
</dbReference>
<feature type="transmembrane region" description="Helical" evidence="6">
    <location>
        <begin position="327"/>
        <end position="345"/>
    </location>
</feature>
<gene>
    <name evidence="7" type="ORF">HII31_07512</name>
</gene>
<proteinExistence type="predicted"/>
<evidence type="ECO:0000256" key="2">
    <source>
        <dbReference type="ARBA" id="ARBA00022448"/>
    </source>
</evidence>
<evidence type="ECO:0000256" key="4">
    <source>
        <dbReference type="ARBA" id="ARBA00022989"/>
    </source>
</evidence>
<evidence type="ECO:0000256" key="3">
    <source>
        <dbReference type="ARBA" id="ARBA00022692"/>
    </source>
</evidence>
<feature type="transmembrane region" description="Helical" evidence="6">
    <location>
        <begin position="357"/>
        <end position="375"/>
    </location>
</feature>
<dbReference type="GO" id="GO:0016020">
    <property type="term" value="C:membrane"/>
    <property type="evidence" value="ECO:0007669"/>
    <property type="project" value="UniProtKB-SubCell"/>
</dbReference>
<dbReference type="AlphaFoldDB" id="A0A8H6RID6"/>
<feature type="transmembrane region" description="Helical" evidence="6">
    <location>
        <begin position="290"/>
        <end position="307"/>
    </location>
</feature>
<sequence>MSSQRSSLDKRPAVDLVEAVASSDLILQRYPLIRDKSQDELDVLNKSVVKKLDWRFLPCITAMLLMNYLDRINVSNARLAGMQGDVGNMSDVEWSAGISLFYVGYIISQVPANVIIAKGNPRLLMPLIMLAWSSVTICMVAMKSGWSFMLCRFLVGVTEGPFLPAVSLMTSSWYTKEESPLRMAIWHAGNIISNVFSGLIAAGVLTNMDHVAGLRAWQWFILIEGMASILIAFTGFWLLPNWPGSQGTLYFSPEEEEMASYRASVSAGGASEDDEGSYWGGVALACKEPYTWMFALMHFAIIIAQSFKDFLPSIVDTFGFSEVGTYLIQAPPYLVAYVVTLAISWSSGRMLEHCWHIVGSIMLCLVGAIIMISTLNVGARYFSIFLLCSGPFVALNIQISWETTVVPRPRTKRAALIDIANCVSSVSQWFTPYFFLTKQAPRYETGGGVIIAGCALSIIACLIVRWWSLRKNKQLERQRELTGEDNGWRYAT</sequence>
<feature type="transmembrane region" description="Helical" evidence="6">
    <location>
        <begin position="123"/>
        <end position="142"/>
    </location>
</feature>
<dbReference type="InterPro" id="IPR036259">
    <property type="entry name" value="MFS_trans_sf"/>
</dbReference>
<organism evidence="7 8">
    <name type="scientific">Pseudocercospora fuligena</name>
    <dbReference type="NCBI Taxonomy" id="685502"/>
    <lineage>
        <taxon>Eukaryota</taxon>
        <taxon>Fungi</taxon>
        <taxon>Dikarya</taxon>
        <taxon>Ascomycota</taxon>
        <taxon>Pezizomycotina</taxon>
        <taxon>Dothideomycetes</taxon>
        <taxon>Dothideomycetidae</taxon>
        <taxon>Mycosphaerellales</taxon>
        <taxon>Mycosphaerellaceae</taxon>
        <taxon>Pseudocercospora</taxon>
    </lineage>
</organism>
<protein>
    <submittedName>
        <fullName evidence="7">Putative transporter</fullName>
    </submittedName>
</protein>